<protein>
    <submittedName>
        <fullName evidence="1">Uncharacterized protein</fullName>
    </submittedName>
</protein>
<dbReference type="Proteomes" id="UP000590749">
    <property type="component" value="Unassembled WGS sequence"/>
</dbReference>
<dbReference type="AlphaFoldDB" id="A0A7W5AS64"/>
<organism evidence="1 2">
    <name type="scientific">Actinoplanes campanulatus</name>
    <dbReference type="NCBI Taxonomy" id="113559"/>
    <lineage>
        <taxon>Bacteria</taxon>
        <taxon>Bacillati</taxon>
        <taxon>Actinomycetota</taxon>
        <taxon>Actinomycetes</taxon>
        <taxon>Micromonosporales</taxon>
        <taxon>Micromonosporaceae</taxon>
        <taxon>Actinoplanes</taxon>
    </lineage>
</organism>
<keyword evidence="2" id="KW-1185">Reference proteome</keyword>
<dbReference type="EMBL" id="JACHXF010000038">
    <property type="protein sequence ID" value="MBB3101447.1"/>
    <property type="molecule type" value="Genomic_DNA"/>
</dbReference>
<evidence type="ECO:0000313" key="1">
    <source>
        <dbReference type="EMBL" id="MBB3101447.1"/>
    </source>
</evidence>
<proteinExistence type="predicted"/>
<comment type="caution">
    <text evidence="1">The sequence shown here is derived from an EMBL/GenBank/DDBJ whole genome shotgun (WGS) entry which is preliminary data.</text>
</comment>
<name>A0A7W5AS64_9ACTN</name>
<reference evidence="1 2" key="1">
    <citation type="submission" date="2020-08" db="EMBL/GenBank/DDBJ databases">
        <title>Genomic Encyclopedia of Type Strains, Phase III (KMG-III): the genomes of soil and plant-associated and newly described type strains.</title>
        <authorList>
            <person name="Whitman W."/>
        </authorList>
    </citation>
    <scope>NUCLEOTIDE SEQUENCE [LARGE SCALE GENOMIC DNA]</scope>
    <source>
        <strain evidence="1 2">CECT 3287</strain>
    </source>
</reference>
<evidence type="ECO:0000313" key="2">
    <source>
        <dbReference type="Proteomes" id="UP000590749"/>
    </source>
</evidence>
<accession>A0A7W5AS64</accession>
<sequence length="33" mass="3614">MCGPIGEVLAPAGQRAIRDFTPRENAKYVREPA</sequence>
<gene>
    <name evidence="1" type="ORF">FHR83_009176</name>
</gene>